<evidence type="ECO:0008006" key="3">
    <source>
        <dbReference type="Google" id="ProtNLM"/>
    </source>
</evidence>
<name>A0A9J5X7B8_SOLCO</name>
<organism evidence="1 2">
    <name type="scientific">Solanum commersonii</name>
    <name type="common">Commerson's wild potato</name>
    <name type="synonym">Commerson's nightshade</name>
    <dbReference type="NCBI Taxonomy" id="4109"/>
    <lineage>
        <taxon>Eukaryota</taxon>
        <taxon>Viridiplantae</taxon>
        <taxon>Streptophyta</taxon>
        <taxon>Embryophyta</taxon>
        <taxon>Tracheophyta</taxon>
        <taxon>Spermatophyta</taxon>
        <taxon>Magnoliopsida</taxon>
        <taxon>eudicotyledons</taxon>
        <taxon>Gunneridae</taxon>
        <taxon>Pentapetalae</taxon>
        <taxon>asterids</taxon>
        <taxon>lamiids</taxon>
        <taxon>Solanales</taxon>
        <taxon>Solanaceae</taxon>
        <taxon>Solanoideae</taxon>
        <taxon>Solaneae</taxon>
        <taxon>Solanum</taxon>
    </lineage>
</organism>
<comment type="caution">
    <text evidence="1">The sequence shown here is derived from an EMBL/GenBank/DDBJ whole genome shotgun (WGS) entry which is preliminary data.</text>
</comment>
<dbReference type="Proteomes" id="UP000824120">
    <property type="component" value="Chromosome 9"/>
</dbReference>
<dbReference type="EMBL" id="JACXVP010000009">
    <property type="protein sequence ID" value="KAG5583754.1"/>
    <property type="molecule type" value="Genomic_DNA"/>
</dbReference>
<evidence type="ECO:0000313" key="2">
    <source>
        <dbReference type="Proteomes" id="UP000824120"/>
    </source>
</evidence>
<dbReference type="PANTHER" id="PTHR33103">
    <property type="entry name" value="OS01G0153900 PROTEIN"/>
    <property type="match status" value="1"/>
</dbReference>
<dbReference type="OrthoDB" id="1277335at2759"/>
<reference evidence="1 2" key="1">
    <citation type="submission" date="2020-09" db="EMBL/GenBank/DDBJ databases">
        <title>De no assembly of potato wild relative species, Solanum commersonii.</title>
        <authorList>
            <person name="Cho K."/>
        </authorList>
    </citation>
    <scope>NUCLEOTIDE SEQUENCE [LARGE SCALE GENOMIC DNA]</scope>
    <source>
        <strain evidence="1">LZ3.2</strain>
        <tissue evidence="1">Leaf</tissue>
    </source>
</reference>
<gene>
    <name evidence="1" type="ORF">H5410_044188</name>
</gene>
<dbReference type="PANTHER" id="PTHR33103:SF27">
    <property type="entry name" value="OS04G0594700 PROTEIN"/>
    <property type="match status" value="1"/>
</dbReference>
<proteinExistence type="predicted"/>
<sequence length="526" mass="60091">MNNLYQSVENLDEEDLYIEHCKILLLNLINPYPKYCMKLKVNLDDSGSKYYKCADCRYNSYYMNVECKCNDKYNNETFLKDSVENTCCDEYVFLKGGLSFLISDDLQVKVASPSSLVQMLSNVGLSDMNQIEEMHVEIGKMRARVDTITMSESGLSISQNGTRNNTKKLELKLTVRKSTKMVLCAEAGNDFVDSLFNFLTIPLGSIEDVLKGNSGLGCIDNLYKSVENFDSKWFNTPPPNMNIHRHEENLKMILLKPGIAPNHKSKNLQLQIKEGFEPYFHDPRQSVGSNRSEFEKFAKEPSLFYVMDNLECWRVGSIEQLVEGIFNVYIINIDSGPKPHVEEDVKSNAKKLCRAGNTYNFYKSVEALDSKWFNMRPKQNTYWNEEIPSVNLQTILLNPGVTPHHNSEYQLLQISEGKSEIYNLHDIRQFVRGAFVAKCQRFAKEPFLFYVMDNLEVRSLSSTSTICLLRELNVPLNDIEEQMISIGESEALNLLKASLTSSSSALTEGLNHKLKKQIDEDVQCNV</sequence>
<accession>A0A9J5X7B8</accession>
<dbReference type="AlphaFoldDB" id="A0A9J5X7B8"/>
<evidence type="ECO:0000313" key="1">
    <source>
        <dbReference type="EMBL" id="KAG5583754.1"/>
    </source>
</evidence>
<keyword evidence="2" id="KW-1185">Reference proteome</keyword>
<dbReference type="InterPro" id="IPR007750">
    <property type="entry name" value="DUF674"/>
</dbReference>
<dbReference type="Pfam" id="PF05056">
    <property type="entry name" value="DUF674"/>
    <property type="match status" value="3"/>
</dbReference>
<protein>
    <recommendedName>
        <fullName evidence="3">DUF674 family protein</fullName>
    </recommendedName>
</protein>